<dbReference type="PANTHER" id="PTHR32387:SF0">
    <property type="entry name" value="PROTEIN NO VEIN"/>
    <property type="match status" value="1"/>
</dbReference>
<dbReference type="EMBL" id="HBFB01035088">
    <property type="protein sequence ID" value="CAD8695505.1"/>
    <property type="molecule type" value="Transcribed_RNA"/>
</dbReference>
<evidence type="ECO:0000313" key="3">
    <source>
        <dbReference type="EMBL" id="CAD8695505.1"/>
    </source>
</evidence>
<name>A0A7S0X0N7_9CHLO</name>
<feature type="region of interest" description="Disordered" evidence="1">
    <location>
        <begin position="1126"/>
        <end position="1160"/>
    </location>
</feature>
<dbReference type="InterPro" id="IPR052957">
    <property type="entry name" value="Auxin_embryo_med"/>
</dbReference>
<protein>
    <recommendedName>
        <fullName evidence="2">Protein NO VEIN C-terminal domain-containing protein</fullName>
    </recommendedName>
</protein>
<feature type="compositionally biased region" description="Polar residues" evidence="1">
    <location>
        <begin position="1148"/>
        <end position="1160"/>
    </location>
</feature>
<sequence length="1258" mass="134774">MVVKASDKLHMGPWLQIQQSGTGGEPCHFTLLMRTVKPGFQPRVPSDTYLQHATRDEWLGFIMERLECGSAFLPLVPLGAGAGGAGGSAPQPASSIAADVSVAPAASDWHSPELKQLLQAMGKLDFLSMAIAPDMPKKADYQPVIDSFTQALLLALPSKEYQSRMAAAASTAGMASSQPGSSEPTSHGAAIATSAHRSIAQPASWLQLLRQASWVPTGNYAPPKAPQELAVFNAATRAVFGESRGNGPFATGSLRNIDQVLQLLGCPTEPSVQLVVANLRDISDAREVKEPKTSLWDDFAAQEEEGEEAAMEEADDGQETPDYLKSGLARSARKVKTAKFSSGAKCVLVEGLAPFQESLLPMYTYLAAQLQDGSQDTKQALAGQLSTLPVIGPLEAIVRNVGGGVEELGALPKMRKGRNYVATAPADDLCWDDPEREVLFHTATLKYCFPLEVWPLLQAAGVHASPPPKALFERHLEVYHEAASHSRAQQALVALSKLGALLLAEQQQAANKQAASGPTPTQPRAPALQHLDKRPLKLHLPLQAKLLSAAGRMTLPVLDGTLGMGHMWVSLLAAKGSQVQPPQLVVCPPLEELEGPWEGDAPWTEKWYELATLAPPPYLHVIVPGRVLTKISDGWSKPGLKHILELAGVQQASKLIRRVLAVGTPGSMQPLSAAALGLAPQKQPQAGPAPAVLEDRQLVEMLACALPAVQRCLQGRLGMISDIHPDTLSGLRSMRVVMVQNMVSAIKVSGIPQAPENLLLGAEPWQAALCSVNPEAASSSQREGDGRTIREDTGAKEVPRIRTSQGSTPKEQWLLLYSVPRLSVQAWSGLKKAQLRDIATPLARALLGHQRPAPLGDPQVFSAEPGSAAQAEQELRAVNFLADLLKAGLDALAAGSSYASIQALMERMADDEGLPPLSDRQPRLQLQVPAHKVPLIASGMTSVPKPPPKASSIAPGAAEQSVRAETNRATGQQEPWAADQQQRLGVQGGRQLRELDDGTYDSSPWQSASVGGSSLYESADNGRVPARSLRAREVQSWVFSQPSLAGVQAGTPQPGADPGRSPRQAQAGDNHVKVDLGPSVVGRQLSEAGRQLPKSERGVSATVLKEIGNWGEHLAYRYLRHALQDASDGSARPGGRSQRGPAAALRRSQPSQPGSTSTRVTWVNQREESGLPYDIKVEQVQGSRVVSTQYIEVKTTVAPVSIDVHITKNEMDAAMEHREQYMLALVTRAGTEEPGLEFIKDPVELWQSRQAEVRMRIL</sequence>
<accession>A0A7S0X0N7</accession>
<feature type="region of interest" description="Disordered" evidence="1">
    <location>
        <begin position="938"/>
        <end position="1020"/>
    </location>
</feature>
<dbReference type="InterPro" id="IPR024975">
    <property type="entry name" value="NOV_C"/>
</dbReference>
<dbReference type="Pfam" id="PF13020">
    <property type="entry name" value="NOV_C"/>
    <property type="match status" value="1"/>
</dbReference>
<feature type="compositionally biased region" description="Basic and acidic residues" evidence="1">
    <location>
        <begin position="782"/>
        <end position="800"/>
    </location>
</feature>
<proteinExistence type="predicted"/>
<feature type="compositionally biased region" description="Polar residues" evidence="1">
    <location>
        <begin position="963"/>
        <end position="973"/>
    </location>
</feature>
<feature type="region of interest" description="Disordered" evidence="1">
    <location>
        <begin position="773"/>
        <end position="805"/>
    </location>
</feature>
<organism evidence="3">
    <name type="scientific">Chlamydomonas leiostraca</name>
    <dbReference type="NCBI Taxonomy" id="1034604"/>
    <lineage>
        <taxon>Eukaryota</taxon>
        <taxon>Viridiplantae</taxon>
        <taxon>Chlorophyta</taxon>
        <taxon>core chlorophytes</taxon>
        <taxon>Chlorophyceae</taxon>
        <taxon>CS clade</taxon>
        <taxon>Chlamydomonadales</taxon>
        <taxon>Chlamydomonadaceae</taxon>
        <taxon>Chlamydomonas</taxon>
    </lineage>
</organism>
<feature type="region of interest" description="Disordered" evidence="1">
    <location>
        <begin position="1043"/>
        <end position="1077"/>
    </location>
</feature>
<evidence type="ECO:0000259" key="2">
    <source>
        <dbReference type="Pfam" id="PF13020"/>
    </source>
</evidence>
<gene>
    <name evidence="3" type="ORF">CLEI1391_LOCUS19691</name>
</gene>
<reference evidence="3" key="1">
    <citation type="submission" date="2021-01" db="EMBL/GenBank/DDBJ databases">
        <authorList>
            <person name="Corre E."/>
            <person name="Pelletier E."/>
            <person name="Niang G."/>
            <person name="Scheremetjew M."/>
            <person name="Finn R."/>
            <person name="Kale V."/>
            <person name="Holt S."/>
            <person name="Cochrane G."/>
            <person name="Meng A."/>
            <person name="Brown T."/>
            <person name="Cohen L."/>
        </authorList>
    </citation>
    <scope>NUCLEOTIDE SEQUENCE</scope>
    <source>
        <strain evidence="3">SAG 11-49</strain>
    </source>
</reference>
<evidence type="ECO:0000256" key="1">
    <source>
        <dbReference type="SAM" id="MobiDB-lite"/>
    </source>
</evidence>
<feature type="domain" description="Protein NO VEIN C-terminal" evidence="2">
    <location>
        <begin position="1159"/>
        <end position="1233"/>
    </location>
</feature>
<feature type="compositionally biased region" description="Polar residues" evidence="1">
    <location>
        <begin position="1000"/>
        <end position="1016"/>
    </location>
</feature>
<dbReference type="AlphaFoldDB" id="A0A7S0X0N7"/>
<dbReference type="PANTHER" id="PTHR32387">
    <property type="entry name" value="WU:FJ29H11"/>
    <property type="match status" value="1"/>
</dbReference>